<sequence length="250" mass="28067">MKLHRLIPGWNQSRQAVKFARFASDYHRFRSSCDPQQKPSVNWSDRYPCLDDRTQTTGFDRHYIYHTAWASRVLSQQRPAEHVDIGSSLYFVTGLSAFIPVRFYDYRPAEVSLSGLSSGHADLTALPFEDRSLPSLSCMHVVEHVGLGRYGDPIDPGAALRAMSELQRVVASDGVLLFVTPVGRPRVCFNAHRVFSYQQVLNAFSDLCLEQFALIPDSARDGGLLIDADPALVADQDYACGCFMFRRTAQ</sequence>
<dbReference type="OrthoDB" id="9792586at2"/>
<dbReference type="Pfam" id="PF03269">
    <property type="entry name" value="DUF268"/>
    <property type="match status" value="1"/>
</dbReference>
<reference evidence="1 2" key="1">
    <citation type="submission" date="2019-02" db="EMBL/GenBank/DDBJ databases">
        <title>Deep-cultivation of Planctomycetes and their phenomic and genomic characterization uncovers novel biology.</title>
        <authorList>
            <person name="Wiegand S."/>
            <person name="Jogler M."/>
            <person name="Boedeker C."/>
            <person name="Pinto D."/>
            <person name="Vollmers J."/>
            <person name="Rivas-Marin E."/>
            <person name="Kohn T."/>
            <person name="Peeters S.H."/>
            <person name="Heuer A."/>
            <person name="Rast P."/>
            <person name="Oberbeckmann S."/>
            <person name="Bunk B."/>
            <person name="Jeske O."/>
            <person name="Meyerdierks A."/>
            <person name="Storesund J.E."/>
            <person name="Kallscheuer N."/>
            <person name="Luecker S."/>
            <person name="Lage O.M."/>
            <person name="Pohl T."/>
            <person name="Merkel B.J."/>
            <person name="Hornburger P."/>
            <person name="Mueller R.-W."/>
            <person name="Bruemmer F."/>
            <person name="Labrenz M."/>
            <person name="Spormann A.M."/>
            <person name="Op den Camp H."/>
            <person name="Overmann J."/>
            <person name="Amann R."/>
            <person name="Jetten M.S.M."/>
            <person name="Mascher T."/>
            <person name="Medema M.H."/>
            <person name="Devos D.P."/>
            <person name="Kaster A.-K."/>
            <person name="Ovreas L."/>
            <person name="Rohde M."/>
            <person name="Galperin M.Y."/>
            <person name="Jogler C."/>
        </authorList>
    </citation>
    <scope>NUCLEOTIDE SEQUENCE [LARGE SCALE GENOMIC DNA]</scope>
    <source>
        <strain evidence="1 2">SV_7m_r</strain>
    </source>
</reference>
<evidence type="ECO:0008006" key="3">
    <source>
        <dbReference type="Google" id="ProtNLM"/>
    </source>
</evidence>
<dbReference type="Gene3D" id="3.40.50.150">
    <property type="entry name" value="Vaccinia Virus protein VP39"/>
    <property type="match status" value="1"/>
</dbReference>
<proteinExistence type="predicted"/>
<evidence type="ECO:0000313" key="1">
    <source>
        <dbReference type="EMBL" id="QDT57883.1"/>
    </source>
</evidence>
<dbReference type="SUPFAM" id="SSF53335">
    <property type="entry name" value="S-adenosyl-L-methionine-dependent methyltransferases"/>
    <property type="match status" value="1"/>
</dbReference>
<evidence type="ECO:0000313" key="2">
    <source>
        <dbReference type="Proteomes" id="UP000315003"/>
    </source>
</evidence>
<dbReference type="EMBL" id="CP036272">
    <property type="protein sequence ID" value="QDT57883.1"/>
    <property type="molecule type" value="Genomic_DNA"/>
</dbReference>
<name>A0A517SP37_9BACT</name>
<dbReference type="RefSeq" id="WP_145268651.1">
    <property type="nucleotide sequence ID" value="NZ_CP036272.1"/>
</dbReference>
<keyword evidence="2" id="KW-1185">Reference proteome</keyword>
<dbReference type="InterPro" id="IPR029063">
    <property type="entry name" value="SAM-dependent_MTases_sf"/>
</dbReference>
<dbReference type="Proteomes" id="UP000315003">
    <property type="component" value="Chromosome"/>
</dbReference>
<dbReference type="AlphaFoldDB" id="A0A517SP37"/>
<organism evidence="1 2">
    <name type="scientific">Stieleria bergensis</name>
    <dbReference type="NCBI Taxonomy" id="2528025"/>
    <lineage>
        <taxon>Bacteria</taxon>
        <taxon>Pseudomonadati</taxon>
        <taxon>Planctomycetota</taxon>
        <taxon>Planctomycetia</taxon>
        <taxon>Pirellulales</taxon>
        <taxon>Pirellulaceae</taxon>
        <taxon>Stieleria</taxon>
    </lineage>
</organism>
<gene>
    <name evidence="1" type="ORF">SV7mr_03680</name>
</gene>
<accession>A0A517SP37</accession>
<dbReference type="InterPro" id="IPR004951">
    <property type="entry name" value="DUF268_CAE_spp"/>
</dbReference>
<protein>
    <recommendedName>
        <fullName evidence="3">DUF268 domain-containing protein</fullName>
    </recommendedName>
</protein>